<sequence length="99" mass="10406">MQADCEESPRAESIGPVVTTAVVVTALGGLGLVGVVVFAFVVDIEVMDRARREESVPLELEPAVRVNDDGPLVQNPLGVRITVDDDVPVDAPCRVTVPG</sequence>
<keyword evidence="1" id="KW-1133">Transmembrane helix</keyword>
<evidence type="ECO:0000313" key="2">
    <source>
        <dbReference type="EMBL" id="EMA31394.1"/>
    </source>
</evidence>
<feature type="transmembrane region" description="Helical" evidence="1">
    <location>
        <begin position="17"/>
        <end position="42"/>
    </location>
</feature>
<evidence type="ECO:0000313" key="3">
    <source>
        <dbReference type="Proteomes" id="UP000011607"/>
    </source>
</evidence>
<keyword evidence="1" id="KW-0472">Membrane</keyword>
<dbReference type="EMBL" id="AOMA01000160">
    <property type="protein sequence ID" value="EMA31394.1"/>
    <property type="molecule type" value="Genomic_DNA"/>
</dbReference>
<protein>
    <submittedName>
        <fullName evidence="2">Uncharacterized protein</fullName>
    </submittedName>
</protein>
<name>M0LG16_9EURY</name>
<accession>M0LG16</accession>
<gene>
    <name evidence="2" type="ORF">C446_15543</name>
</gene>
<dbReference type="AlphaFoldDB" id="M0LG16"/>
<reference evidence="2 3" key="1">
    <citation type="journal article" date="2014" name="PLoS Genet.">
        <title>Phylogenetically driven sequencing of extremely halophilic archaea reveals strategies for static and dynamic osmo-response.</title>
        <authorList>
            <person name="Becker E.A."/>
            <person name="Seitzer P.M."/>
            <person name="Tritt A."/>
            <person name="Larsen D."/>
            <person name="Krusor M."/>
            <person name="Yao A.I."/>
            <person name="Wu D."/>
            <person name="Madern D."/>
            <person name="Eisen J.A."/>
            <person name="Darling A.E."/>
            <person name="Facciotti M.T."/>
        </authorList>
    </citation>
    <scope>NUCLEOTIDE SEQUENCE [LARGE SCALE GENOMIC DNA]</scope>
    <source>
        <strain evidence="2 3">JCM 10879</strain>
    </source>
</reference>
<comment type="caution">
    <text evidence="2">The sequence shown here is derived from an EMBL/GenBank/DDBJ whole genome shotgun (WGS) entry which is preliminary data.</text>
</comment>
<proteinExistence type="predicted"/>
<dbReference type="Proteomes" id="UP000011607">
    <property type="component" value="Unassembled WGS sequence"/>
</dbReference>
<evidence type="ECO:0000256" key="1">
    <source>
        <dbReference type="SAM" id="Phobius"/>
    </source>
</evidence>
<keyword evidence="3" id="KW-1185">Reference proteome</keyword>
<keyword evidence="1" id="KW-0812">Transmembrane</keyword>
<organism evidence="2 3">
    <name type="scientific">Halobiforma nitratireducens JCM 10879</name>
    <dbReference type="NCBI Taxonomy" id="1227454"/>
    <lineage>
        <taxon>Archaea</taxon>
        <taxon>Methanobacteriati</taxon>
        <taxon>Methanobacteriota</taxon>
        <taxon>Stenosarchaea group</taxon>
        <taxon>Halobacteria</taxon>
        <taxon>Halobacteriales</taxon>
        <taxon>Natrialbaceae</taxon>
        <taxon>Halobiforma</taxon>
    </lineage>
</organism>